<evidence type="ECO:0000256" key="3">
    <source>
        <dbReference type="ARBA" id="ARBA00022723"/>
    </source>
</evidence>
<feature type="domain" description="Peptidase M24" evidence="7">
    <location>
        <begin position="49"/>
        <end position="275"/>
    </location>
</feature>
<dbReference type="GO" id="GO:0004239">
    <property type="term" value="F:initiator methionyl aminopeptidase activity"/>
    <property type="evidence" value="ECO:0007669"/>
    <property type="project" value="UniProtKB-UniRule"/>
</dbReference>
<feature type="binding site" evidence="5">
    <location>
        <position position="237"/>
    </location>
    <ligand>
        <name>a divalent metal cation</name>
        <dbReference type="ChEBI" id="CHEBI:60240"/>
        <label>2</label>
        <note>catalytic</note>
    </ligand>
</feature>
<comment type="cofactor">
    <cofactor evidence="5">
        <name>Co(2+)</name>
        <dbReference type="ChEBI" id="CHEBI:48828"/>
    </cofactor>
    <cofactor evidence="5">
        <name>Zn(2+)</name>
        <dbReference type="ChEBI" id="CHEBI:29105"/>
    </cofactor>
    <cofactor evidence="5">
        <name>Mn(2+)</name>
        <dbReference type="ChEBI" id="CHEBI:29035"/>
    </cofactor>
    <cofactor evidence="5">
        <name>Fe(2+)</name>
        <dbReference type="ChEBI" id="CHEBI:29033"/>
    </cofactor>
    <text evidence="5">Binds 2 divalent metal cations per subunit. Has a high-affinity and a low affinity metal-binding site. The true nature of the physiological cofactor is under debate. The enzyme is active with cobalt, zinc, manganese or divalent iron ions. Most likely, methionine aminopeptidases function as mononuclear Fe(2+)-metalloproteases under physiological conditions, and the catalytically relevant metal-binding site has been assigned to the histidine-containing high-affinity site.</text>
</comment>
<dbReference type="STRING" id="195883.A0A482WU48"/>
<dbReference type="GO" id="GO:0046872">
    <property type="term" value="F:metal ion binding"/>
    <property type="evidence" value="ECO:0007669"/>
    <property type="project" value="UniProtKB-UniRule"/>
</dbReference>
<dbReference type="EMBL" id="QKKF02025284">
    <property type="protein sequence ID" value="RZF37129.1"/>
    <property type="molecule type" value="Genomic_DNA"/>
</dbReference>
<organism evidence="8 9">
    <name type="scientific">Laodelphax striatellus</name>
    <name type="common">Small brown planthopper</name>
    <name type="synonym">Delphax striatella</name>
    <dbReference type="NCBI Taxonomy" id="195883"/>
    <lineage>
        <taxon>Eukaryota</taxon>
        <taxon>Metazoa</taxon>
        <taxon>Ecdysozoa</taxon>
        <taxon>Arthropoda</taxon>
        <taxon>Hexapoda</taxon>
        <taxon>Insecta</taxon>
        <taxon>Pterygota</taxon>
        <taxon>Neoptera</taxon>
        <taxon>Paraneoptera</taxon>
        <taxon>Hemiptera</taxon>
        <taxon>Auchenorrhyncha</taxon>
        <taxon>Fulgoroidea</taxon>
        <taxon>Delphacidae</taxon>
        <taxon>Criomorphinae</taxon>
        <taxon>Laodelphax</taxon>
    </lineage>
</organism>
<evidence type="ECO:0000313" key="9">
    <source>
        <dbReference type="Proteomes" id="UP000291343"/>
    </source>
</evidence>
<dbReference type="CDD" id="cd01086">
    <property type="entry name" value="MetAP1"/>
    <property type="match status" value="1"/>
</dbReference>
<dbReference type="NCBIfam" id="TIGR00500">
    <property type="entry name" value="met_pdase_I"/>
    <property type="match status" value="1"/>
</dbReference>
<dbReference type="OrthoDB" id="3209743at2759"/>
<feature type="binding site" evidence="5">
    <location>
        <position position="131"/>
    </location>
    <ligand>
        <name>a divalent metal cation</name>
        <dbReference type="ChEBI" id="CHEBI:60240"/>
        <label>1</label>
    </ligand>
</feature>
<keyword evidence="9" id="KW-1185">Reference proteome</keyword>
<dbReference type="PANTHER" id="PTHR43330">
    <property type="entry name" value="METHIONINE AMINOPEPTIDASE"/>
    <property type="match status" value="1"/>
</dbReference>
<dbReference type="SUPFAM" id="SSF55920">
    <property type="entry name" value="Creatinase/aminopeptidase"/>
    <property type="match status" value="1"/>
</dbReference>
<comment type="function">
    <text evidence="6">Cotranslationally removes the N-terminal methionine from nascent proteins. The N-terminal methionine is often cleaved when the second residue in the primary sequence is small and uncharged (Met-Ala-, Cys, Gly, Pro, Ser, Thr, or Val).</text>
</comment>
<dbReference type="InParanoid" id="A0A482WU48"/>
<evidence type="ECO:0000256" key="6">
    <source>
        <dbReference type="RuleBase" id="RU003653"/>
    </source>
</evidence>
<dbReference type="SMR" id="A0A482WU48"/>
<evidence type="ECO:0000313" key="8">
    <source>
        <dbReference type="EMBL" id="RZF37129.1"/>
    </source>
</evidence>
<evidence type="ECO:0000256" key="1">
    <source>
        <dbReference type="ARBA" id="ARBA00022438"/>
    </source>
</evidence>
<comment type="catalytic activity">
    <reaction evidence="5 6">
        <text>Release of N-terminal amino acids, preferentially methionine, from peptides and arylamides.</text>
        <dbReference type="EC" id="3.4.11.18"/>
    </reaction>
</comment>
<feature type="binding site" evidence="5">
    <location>
        <position position="212"/>
    </location>
    <ligand>
        <name>substrate</name>
    </ligand>
</feature>
<dbReference type="Pfam" id="PF00557">
    <property type="entry name" value="Peptidase_M24"/>
    <property type="match status" value="1"/>
</dbReference>
<feature type="binding site" evidence="5">
    <location>
        <position position="205"/>
    </location>
    <ligand>
        <name>a divalent metal cation</name>
        <dbReference type="ChEBI" id="CHEBI:60240"/>
        <label>2</label>
        <note>catalytic</note>
    </ligand>
</feature>
<keyword evidence="3 5" id="KW-0479">Metal-binding</keyword>
<dbReference type="GO" id="GO:0070006">
    <property type="term" value="F:metalloaminopeptidase activity"/>
    <property type="evidence" value="ECO:0007669"/>
    <property type="project" value="UniProtKB-UniRule"/>
</dbReference>
<dbReference type="InterPro" id="IPR001714">
    <property type="entry name" value="Pept_M24_MAP"/>
</dbReference>
<dbReference type="InterPro" id="IPR036005">
    <property type="entry name" value="Creatinase/aminopeptidase-like"/>
</dbReference>
<gene>
    <name evidence="8" type="ORF">LSTR_LSTR015319</name>
</gene>
<evidence type="ECO:0000256" key="5">
    <source>
        <dbReference type="HAMAP-Rule" id="MF_03174"/>
    </source>
</evidence>
<dbReference type="FunCoup" id="A0A482WU48">
    <property type="interactions" value="146"/>
</dbReference>
<reference evidence="8 9" key="1">
    <citation type="journal article" date="2017" name="Gigascience">
        <title>Genome sequence of the small brown planthopper, Laodelphax striatellus.</title>
        <authorList>
            <person name="Zhu J."/>
            <person name="Jiang F."/>
            <person name="Wang X."/>
            <person name="Yang P."/>
            <person name="Bao Y."/>
            <person name="Zhao W."/>
            <person name="Wang W."/>
            <person name="Lu H."/>
            <person name="Wang Q."/>
            <person name="Cui N."/>
            <person name="Li J."/>
            <person name="Chen X."/>
            <person name="Luo L."/>
            <person name="Yu J."/>
            <person name="Kang L."/>
            <person name="Cui F."/>
        </authorList>
    </citation>
    <scope>NUCLEOTIDE SEQUENCE [LARGE SCALE GENOMIC DNA]</scope>
    <source>
        <strain evidence="8">Lst14</strain>
    </source>
</reference>
<dbReference type="PANTHER" id="PTHR43330:SF8">
    <property type="entry name" value="METHIONINE AMINOPEPTIDASE 1D, MITOCHONDRIAL"/>
    <property type="match status" value="1"/>
</dbReference>
<evidence type="ECO:0000259" key="7">
    <source>
        <dbReference type="Pfam" id="PF00557"/>
    </source>
</evidence>
<comment type="caution">
    <text evidence="8">The sequence shown here is derived from an EMBL/GenBank/DDBJ whole genome shotgun (WGS) entry which is preliminary data.</text>
</comment>
<protein>
    <recommendedName>
        <fullName evidence="6">Methionine aminopeptidase</fullName>
        <ecNumber evidence="6">3.4.11.18</ecNumber>
    </recommendedName>
</protein>
<accession>A0A482WU48</accession>
<comment type="similarity">
    <text evidence="5">Belongs to the peptidase M24A family. Methionine aminopeptidase type 1 subfamily.</text>
</comment>
<evidence type="ECO:0000256" key="4">
    <source>
        <dbReference type="ARBA" id="ARBA00022801"/>
    </source>
</evidence>
<dbReference type="InterPro" id="IPR002467">
    <property type="entry name" value="Pept_M24A_MAP1"/>
</dbReference>
<dbReference type="GO" id="GO:0006508">
    <property type="term" value="P:proteolysis"/>
    <property type="evidence" value="ECO:0007669"/>
    <property type="project" value="UniProtKB-KW"/>
</dbReference>
<feature type="binding site" evidence="5">
    <location>
        <position position="114"/>
    </location>
    <ligand>
        <name>substrate</name>
    </ligand>
</feature>
<sequence>MMRYFGHYDIVKLGNVSPIRRVPSNVKEPEFFVKKPTFPDLKSTEEIKLMRRSCKLASYILETVGDSIKVGMTTDEIDEKVHNMAIENGAYPSPLNYKGFPKSCCTSVNNVACHGIPDDRQLVDGDIINLDVTVCLDGFHGDCSATYLVGNVDSPGIHLVNITYEALHAAISACGPKQNFTIIGQIVEDIAVQNKLDVISCFTGHGIGRYFHGPPDIYHCYNDYGGQMEIGMTFTIEPILTQGRDEVIILEDGWTAMTTDNARTAQWEHTILITEDGCEILT</sequence>
<keyword evidence="2 5" id="KW-0645">Protease</keyword>
<dbReference type="Proteomes" id="UP000291343">
    <property type="component" value="Unassembled WGS sequence"/>
</dbReference>
<dbReference type="HAMAP" id="MF_01974">
    <property type="entry name" value="MetAP_1"/>
    <property type="match status" value="1"/>
</dbReference>
<feature type="binding site" evidence="5">
    <location>
        <position position="268"/>
    </location>
    <ligand>
        <name>a divalent metal cation</name>
        <dbReference type="ChEBI" id="CHEBI:60240"/>
        <label>1</label>
    </ligand>
</feature>
<dbReference type="EC" id="3.4.11.18" evidence="6"/>
<evidence type="ECO:0000256" key="2">
    <source>
        <dbReference type="ARBA" id="ARBA00022670"/>
    </source>
</evidence>
<feature type="binding site" evidence="5">
    <location>
        <position position="268"/>
    </location>
    <ligand>
        <name>a divalent metal cation</name>
        <dbReference type="ChEBI" id="CHEBI:60240"/>
        <label>2</label>
        <note>catalytic</note>
    </ligand>
</feature>
<feature type="binding site" evidence="5">
    <location>
        <position position="142"/>
    </location>
    <ligand>
        <name>a divalent metal cation</name>
        <dbReference type="ChEBI" id="CHEBI:60240"/>
        <label>2</label>
        <note>catalytic</note>
    </ligand>
</feature>
<feature type="binding site" evidence="5">
    <location>
        <position position="142"/>
    </location>
    <ligand>
        <name>a divalent metal cation</name>
        <dbReference type="ChEBI" id="CHEBI:60240"/>
        <label>1</label>
    </ligand>
</feature>
<dbReference type="PRINTS" id="PR00599">
    <property type="entry name" value="MAPEPTIDASE"/>
</dbReference>
<keyword evidence="1 5" id="KW-0031">Aminopeptidase</keyword>
<keyword evidence="4 5" id="KW-0378">Hydrolase</keyword>
<proteinExistence type="inferred from homology"/>
<name>A0A482WU48_LAOST</name>
<dbReference type="InterPro" id="IPR000994">
    <property type="entry name" value="Pept_M24"/>
</dbReference>
<dbReference type="AlphaFoldDB" id="A0A482WU48"/>
<dbReference type="Gene3D" id="3.90.230.10">
    <property type="entry name" value="Creatinase/methionine aminopeptidase superfamily"/>
    <property type="match status" value="1"/>
</dbReference>